<dbReference type="InterPro" id="IPR048013">
    <property type="entry name" value="EMYY_lipop"/>
</dbReference>
<sequence>MKKWTIMLILSLVALGGLTACFPSSRQQQHAFDQQMQTVMKQELKIKQTMDQMDLNQLYHLSQTDTTDANKRAFSQMKHQIDEKLKPQMKHYHQAAEKLPAENKDLKLLKATYLKGVEGKEKEIEKLEQFVVLCQNSIQTNENILDDTQQFEKYRSRVENQLNRAKQSAQGIEDSMKLEAQLDKNNSRIKNIAETSIREKDEDVQIKTIKTEIIPLIQDQIKALNETQLKDEMTSQVRQDAVQMYYSLERYYQARIKTITYNQKLSQVDVHTLITKGEDLEKYNQDYENQRDQMGL</sequence>
<dbReference type="AlphaFoldDB" id="A0AAC9RRY0"/>
<name>A0AAC9RRY0_9STAP</name>
<dbReference type="RefSeq" id="WP_085237740.1">
    <property type="nucleotide sequence ID" value="NZ_CP020773.1"/>
</dbReference>
<protein>
    <recommendedName>
        <fullName evidence="4">EMYY motif lipoprotein</fullName>
    </recommendedName>
</protein>
<dbReference type="NCBIfam" id="NF033194">
    <property type="entry name" value="lipo_EMYY"/>
    <property type="match status" value="1"/>
</dbReference>
<keyword evidence="1" id="KW-0732">Signal</keyword>
<evidence type="ECO:0008006" key="4">
    <source>
        <dbReference type="Google" id="ProtNLM"/>
    </source>
</evidence>
<accession>A0AAC9RRY0</accession>
<feature type="signal peptide" evidence="1">
    <location>
        <begin position="1"/>
        <end position="19"/>
    </location>
</feature>
<dbReference type="KEGG" id="slz:B5P37_08070"/>
<dbReference type="PROSITE" id="PS51257">
    <property type="entry name" value="PROKAR_LIPOPROTEIN"/>
    <property type="match status" value="1"/>
</dbReference>
<dbReference type="EMBL" id="CP020773">
    <property type="protein sequence ID" value="ARJ51268.1"/>
    <property type="molecule type" value="Genomic_DNA"/>
</dbReference>
<gene>
    <name evidence="2" type="ORF">B5P37_08070</name>
</gene>
<dbReference type="Proteomes" id="UP000242864">
    <property type="component" value="Chromosome"/>
</dbReference>
<evidence type="ECO:0000256" key="1">
    <source>
        <dbReference type="SAM" id="SignalP"/>
    </source>
</evidence>
<proteinExistence type="predicted"/>
<evidence type="ECO:0000313" key="3">
    <source>
        <dbReference type="Proteomes" id="UP000242864"/>
    </source>
</evidence>
<organism evidence="2 3">
    <name type="scientific">Staphylococcus lutrae</name>
    <dbReference type="NCBI Taxonomy" id="155085"/>
    <lineage>
        <taxon>Bacteria</taxon>
        <taxon>Bacillati</taxon>
        <taxon>Bacillota</taxon>
        <taxon>Bacilli</taxon>
        <taxon>Bacillales</taxon>
        <taxon>Staphylococcaceae</taxon>
        <taxon>Staphylococcus</taxon>
    </lineage>
</organism>
<evidence type="ECO:0000313" key="2">
    <source>
        <dbReference type="EMBL" id="ARJ51268.1"/>
    </source>
</evidence>
<feature type="chain" id="PRO_5042180009" description="EMYY motif lipoprotein" evidence="1">
    <location>
        <begin position="20"/>
        <end position="296"/>
    </location>
</feature>
<keyword evidence="3" id="KW-1185">Reference proteome</keyword>
<reference evidence="2 3" key="1">
    <citation type="submission" date="2017-04" db="EMBL/GenBank/DDBJ databases">
        <authorList>
            <person name="Veseli I.A."/>
            <person name="Tang C."/>
            <person name="Pombert J.-F."/>
        </authorList>
    </citation>
    <scope>NUCLEOTIDE SEQUENCE [LARGE SCALE GENOMIC DNA]</scope>
    <source>
        <strain evidence="2 3">ATCC 700373</strain>
    </source>
</reference>